<dbReference type="PANTHER" id="PTHR40047:SF1">
    <property type="entry name" value="UPF0703 PROTEIN YCGQ"/>
    <property type="match status" value="1"/>
</dbReference>
<dbReference type="PANTHER" id="PTHR40047">
    <property type="entry name" value="UPF0703 PROTEIN YCGQ"/>
    <property type="match status" value="1"/>
</dbReference>
<dbReference type="InterPro" id="IPR015402">
    <property type="entry name" value="DUF1980"/>
</dbReference>
<feature type="transmembrane region" description="Helical" evidence="1">
    <location>
        <begin position="79"/>
        <end position="97"/>
    </location>
</feature>
<proteinExistence type="predicted"/>
<dbReference type="EMBL" id="QUMS01000003">
    <property type="protein sequence ID" value="REG07006.1"/>
    <property type="molecule type" value="Genomic_DNA"/>
</dbReference>
<keyword evidence="1" id="KW-1133">Transmembrane helix</keyword>
<dbReference type="Proteomes" id="UP000256388">
    <property type="component" value="Unassembled WGS sequence"/>
</dbReference>
<evidence type="ECO:0000256" key="1">
    <source>
        <dbReference type="SAM" id="Phobius"/>
    </source>
</evidence>
<dbReference type="OrthoDB" id="151914at2"/>
<feature type="domain" description="DUF1980" evidence="2">
    <location>
        <begin position="10"/>
        <end position="102"/>
    </location>
</feature>
<dbReference type="InterPro" id="IPR052955">
    <property type="entry name" value="UPF0703_membrane_permease"/>
</dbReference>
<evidence type="ECO:0000259" key="2">
    <source>
        <dbReference type="Pfam" id="PF09323"/>
    </source>
</evidence>
<dbReference type="NCBIfam" id="TIGR03943">
    <property type="entry name" value="TIGR03943 family putative permease subunit"/>
    <property type="match status" value="1"/>
</dbReference>
<comment type="caution">
    <text evidence="4">The sequence shown here is derived from an EMBL/GenBank/DDBJ whole genome shotgun (WGS) entry which is preliminary data.</text>
</comment>
<keyword evidence="5" id="KW-1185">Reference proteome</keyword>
<accession>A0A347ZVH8</accession>
<dbReference type="Pfam" id="PF09323">
    <property type="entry name" value="DUF1980"/>
    <property type="match status" value="1"/>
</dbReference>
<keyword evidence="1" id="KW-0472">Membrane</keyword>
<evidence type="ECO:0000259" key="3">
    <source>
        <dbReference type="Pfam" id="PF21537"/>
    </source>
</evidence>
<dbReference type="AlphaFoldDB" id="A0A347ZVH8"/>
<feature type="transmembrane region" description="Helical" evidence="1">
    <location>
        <begin position="39"/>
        <end position="59"/>
    </location>
</feature>
<dbReference type="Pfam" id="PF21537">
    <property type="entry name" value="DUF1980_C"/>
    <property type="match status" value="1"/>
</dbReference>
<name>A0A347ZVH8_9CHLR</name>
<gene>
    <name evidence="4" type="ORF">DFR64_2208</name>
</gene>
<evidence type="ECO:0000313" key="4">
    <source>
        <dbReference type="EMBL" id="REG07006.1"/>
    </source>
</evidence>
<organism evidence="4 5">
    <name type="scientific">Pelolinea submarina</name>
    <dbReference type="NCBI Taxonomy" id="913107"/>
    <lineage>
        <taxon>Bacteria</taxon>
        <taxon>Bacillati</taxon>
        <taxon>Chloroflexota</taxon>
        <taxon>Anaerolineae</taxon>
        <taxon>Anaerolineales</taxon>
        <taxon>Anaerolineaceae</taxon>
        <taxon>Pelolinea</taxon>
    </lineage>
</organism>
<reference evidence="4 5" key="1">
    <citation type="submission" date="2018-08" db="EMBL/GenBank/DDBJ databases">
        <title>Genomic Encyclopedia of Type Strains, Phase IV (KMG-IV): sequencing the most valuable type-strain genomes for metagenomic binning, comparative biology and taxonomic classification.</title>
        <authorList>
            <person name="Goeker M."/>
        </authorList>
    </citation>
    <scope>NUCLEOTIDE SEQUENCE [LARGE SCALE GENOMIC DNA]</scope>
    <source>
        <strain evidence="4 5">DSM 23923</strain>
    </source>
</reference>
<feature type="transmembrane region" description="Helical" evidence="1">
    <location>
        <begin position="103"/>
        <end position="122"/>
    </location>
</feature>
<feature type="domain" description="DUF1980" evidence="3">
    <location>
        <begin position="202"/>
        <end position="302"/>
    </location>
</feature>
<protein>
    <submittedName>
        <fullName evidence="4">Putative repeat protein (TIGR03943 family)</fullName>
    </submittedName>
</protein>
<evidence type="ECO:0000313" key="5">
    <source>
        <dbReference type="Proteomes" id="UP000256388"/>
    </source>
</evidence>
<keyword evidence="1" id="KW-0812">Transmembrane</keyword>
<dbReference type="InterPro" id="IPR048493">
    <property type="entry name" value="DUF1980_N"/>
</dbReference>
<dbReference type="RefSeq" id="WP_116225487.1">
    <property type="nucleotide sequence ID" value="NZ_AP018437.1"/>
</dbReference>
<dbReference type="InterPro" id="IPR048447">
    <property type="entry name" value="DUF1980_C"/>
</dbReference>
<sequence>MDKTAKRQYLQFLITLGLAVYLADKWASGKLSYYINARFFPLTLFAVGALCLMAAAGWLHLAAKAAEKQVEHAPDKNILIFQAFGLTVTPVLLTLFLPKTILILGVYVLTALLGWLLLLRYFHNLPGRPAAEAPPRSALLILSLPLIIGLAAPEQPLSSASLDTRGISLNAPVSISQQSTDSLAVRQDDRTILDWVKLFNYESDPSAYIGEDVNVIGFVYHDPRLPQGEFMVSRFIITCCVADAFAVGMTVDWPQDVNFEDNTWINVQGTLDVMQIGSQTVPMVHAASIQPVSAPEQPYLYP</sequence>